<accession>I1GRB1</accession>
<dbReference type="OrthoDB" id="270970at2759"/>
<dbReference type="CDD" id="cd04051">
    <property type="entry name" value="C2_SRC2_like"/>
    <property type="match status" value="1"/>
</dbReference>
<dbReference type="EnsemblPlants" id="KQK14719">
    <property type="protein sequence ID" value="KQK14719"/>
    <property type="gene ID" value="BRADI_1g18290v3"/>
</dbReference>
<dbReference type="SUPFAM" id="SSF49562">
    <property type="entry name" value="C2 domain (Calcium/lipid-binding domain, CaLB)"/>
    <property type="match status" value="1"/>
</dbReference>
<evidence type="ECO:0000313" key="4">
    <source>
        <dbReference type="EnsemblPlants" id="KQK14719"/>
    </source>
</evidence>
<dbReference type="Pfam" id="PF00168">
    <property type="entry name" value="C2"/>
    <property type="match status" value="1"/>
</dbReference>
<dbReference type="Gramene" id="KQK14719">
    <property type="protein sequence ID" value="KQK14719"/>
    <property type="gene ID" value="BRADI_1g18290v3"/>
</dbReference>
<reference evidence="4" key="3">
    <citation type="submission" date="2018-08" db="UniProtKB">
        <authorList>
            <consortium name="EnsemblPlants"/>
        </authorList>
    </citation>
    <scope>IDENTIFICATION</scope>
    <source>
        <strain evidence="4">cv. Bd21</strain>
    </source>
</reference>
<feature type="compositionally biased region" description="Pro residues" evidence="1">
    <location>
        <begin position="207"/>
        <end position="217"/>
    </location>
</feature>
<proteinExistence type="predicted"/>
<dbReference type="OMA" id="YPPALAY"/>
<dbReference type="STRING" id="15368.I1GRB1"/>
<evidence type="ECO:0000313" key="5">
    <source>
        <dbReference type="Proteomes" id="UP000008810"/>
    </source>
</evidence>
<gene>
    <name evidence="4" type="primary">LOC100841688</name>
    <name evidence="3" type="ORF">BRADI_1g18290v3</name>
</gene>
<dbReference type="AlphaFoldDB" id="I1GRB1"/>
<keyword evidence="5" id="KW-1185">Reference proteome</keyword>
<feature type="region of interest" description="Disordered" evidence="1">
    <location>
        <begin position="207"/>
        <end position="228"/>
    </location>
</feature>
<evidence type="ECO:0000259" key="2">
    <source>
        <dbReference type="PROSITE" id="PS50004"/>
    </source>
</evidence>
<reference evidence="3 4" key="1">
    <citation type="journal article" date="2010" name="Nature">
        <title>Genome sequencing and analysis of the model grass Brachypodium distachyon.</title>
        <authorList>
            <consortium name="International Brachypodium Initiative"/>
        </authorList>
    </citation>
    <scope>NUCLEOTIDE SEQUENCE [LARGE SCALE GENOMIC DNA]</scope>
    <source>
        <strain evidence="3">Bd21</strain>
        <strain evidence="4">cv. Bd21</strain>
    </source>
</reference>
<dbReference type="PROSITE" id="PS50004">
    <property type="entry name" value="C2"/>
    <property type="match status" value="1"/>
</dbReference>
<reference evidence="3" key="2">
    <citation type="submission" date="2017-06" db="EMBL/GenBank/DDBJ databases">
        <title>WGS assembly of Brachypodium distachyon.</title>
        <authorList>
            <consortium name="The International Brachypodium Initiative"/>
            <person name="Lucas S."/>
            <person name="Harmon-Smith M."/>
            <person name="Lail K."/>
            <person name="Tice H."/>
            <person name="Grimwood J."/>
            <person name="Bruce D."/>
            <person name="Barry K."/>
            <person name="Shu S."/>
            <person name="Lindquist E."/>
            <person name="Wang M."/>
            <person name="Pitluck S."/>
            <person name="Vogel J.P."/>
            <person name="Garvin D.F."/>
            <person name="Mockler T.C."/>
            <person name="Schmutz J."/>
            <person name="Rokhsar D."/>
            <person name="Bevan M.W."/>
        </authorList>
    </citation>
    <scope>NUCLEOTIDE SEQUENCE</scope>
    <source>
        <strain evidence="3">Bd21</strain>
    </source>
</reference>
<dbReference type="InterPro" id="IPR044750">
    <property type="entry name" value="C2_SRC2/BAP"/>
</dbReference>
<evidence type="ECO:0000313" key="3">
    <source>
        <dbReference type="EMBL" id="KQK14719.1"/>
    </source>
</evidence>
<feature type="compositionally biased region" description="Low complexity" evidence="1">
    <location>
        <begin position="258"/>
        <end position="269"/>
    </location>
</feature>
<dbReference type="Proteomes" id="UP000008810">
    <property type="component" value="Chromosome 1"/>
</dbReference>
<dbReference type="InterPro" id="IPR035892">
    <property type="entry name" value="C2_domain_sf"/>
</dbReference>
<dbReference type="Gene3D" id="2.60.40.150">
    <property type="entry name" value="C2 domain"/>
    <property type="match status" value="1"/>
</dbReference>
<sequence length="283" mass="30389">MAHRVMELTLVSASDLRQVNTFSDMEVYAVATVSSDPLARQRTCTDRCGGTDPSWDHTHRFMVPPTAADAAASAATLRVLLRTERFFGDDRDVGEVVVPLADILAGACGSGAATPPQCASFRVRKVHGSGSEHRGKLRVSYRLGPVVAPLPMPIPPSGHRYGYGYGDVPYYHRTAPYYWQNYGYPPPPYYGGYPPAPYQGVPPRYPPPYQGAPPPYARTPASRRKDSGGDYFGLLEGLRGGIGGMLFGGDMRMLLPSSDAKSSPAAASDAGHDGTGRAVVQKI</sequence>
<protein>
    <recommendedName>
        <fullName evidence="2">C2 domain-containing protein</fullName>
    </recommendedName>
</protein>
<dbReference type="EMBL" id="CM000880">
    <property type="protein sequence ID" value="KQK14719.1"/>
    <property type="molecule type" value="Genomic_DNA"/>
</dbReference>
<dbReference type="eggNOG" id="ENOG502QUNY">
    <property type="taxonomic scope" value="Eukaryota"/>
</dbReference>
<dbReference type="InterPro" id="IPR000008">
    <property type="entry name" value="C2_dom"/>
</dbReference>
<dbReference type="PANTHER" id="PTHR32246:SF167">
    <property type="entry name" value="C2 DOMAIN-CONTAINING PROTEIN"/>
    <property type="match status" value="1"/>
</dbReference>
<dbReference type="SMART" id="SM00239">
    <property type="entry name" value="C2"/>
    <property type="match status" value="1"/>
</dbReference>
<dbReference type="PANTHER" id="PTHR32246">
    <property type="entry name" value="INGRESSION PROTEIN FIC1"/>
    <property type="match status" value="1"/>
</dbReference>
<feature type="domain" description="C2" evidence="2">
    <location>
        <begin position="1"/>
        <end position="113"/>
    </location>
</feature>
<dbReference type="GeneID" id="100841688"/>
<name>I1GRB1_BRADI</name>
<organism evidence="4">
    <name type="scientific">Brachypodium distachyon</name>
    <name type="common">Purple false brome</name>
    <name type="synonym">Trachynia distachya</name>
    <dbReference type="NCBI Taxonomy" id="15368"/>
    <lineage>
        <taxon>Eukaryota</taxon>
        <taxon>Viridiplantae</taxon>
        <taxon>Streptophyta</taxon>
        <taxon>Embryophyta</taxon>
        <taxon>Tracheophyta</taxon>
        <taxon>Spermatophyta</taxon>
        <taxon>Magnoliopsida</taxon>
        <taxon>Liliopsida</taxon>
        <taxon>Poales</taxon>
        <taxon>Poaceae</taxon>
        <taxon>BOP clade</taxon>
        <taxon>Pooideae</taxon>
        <taxon>Stipodae</taxon>
        <taxon>Brachypodieae</taxon>
        <taxon>Brachypodium</taxon>
    </lineage>
</organism>
<dbReference type="HOGENOM" id="CLU_049673_1_0_1"/>
<dbReference type="RefSeq" id="XP_024313166.1">
    <property type="nucleotide sequence ID" value="XM_024457398.1"/>
</dbReference>
<dbReference type="GO" id="GO:0006952">
    <property type="term" value="P:defense response"/>
    <property type="evidence" value="ECO:0007669"/>
    <property type="project" value="InterPro"/>
</dbReference>
<evidence type="ECO:0000256" key="1">
    <source>
        <dbReference type="SAM" id="MobiDB-lite"/>
    </source>
</evidence>
<feature type="region of interest" description="Disordered" evidence="1">
    <location>
        <begin position="258"/>
        <end position="283"/>
    </location>
</feature>